<dbReference type="Pfam" id="PF14085">
    <property type="entry name" value="DUF4265"/>
    <property type="match status" value="1"/>
</dbReference>
<dbReference type="Proteomes" id="UP001235712">
    <property type="component" value="Unassembled WGS sequence"/>
</dbReference>
<organism evidence="1 2">
    <name type="scientific">Kineosporia succinea</name>
    <dbReference type="NCBI Taxonomy" id="84632"/>
    <lineage>
        <taxon>Bacteria</taxon>
        <taxon>Bacillati</taxon>
        <taxon>Actinomycetota</taxon>
        <taxon>Actinomycetes</taxon>
        <taxon>Kineosporiales</taxon>
        <taxon>Kineosporiaceae</taxon>
        <taxon>Kineosporia</taxon>
    </lineage>
</organism>
<dbReference type="RefSeq" id="WP_307248612.1">
    <property type="nucleotide sequence ID" value="NZ_JAUSQZ010000001.1"/>
</dbReference>
<dbReference type="EMBL" id="JAUSQZ010000001">
    <property type="protein sequence ID" value="MDP9829926.1"/>
    <property type="molecule type" value="Genomic_DNA"/>
</dbReference>
<evidence type="ECO:0000313" key="2">
    <source>
        <dbReference type="Proteomes" id="UP001235712"/>
    </source>
</evidence>
<keyword evidence="2" id="KW-1185">Reference proteome</keyword>
<evidence type="ECO:0000313" key="1">
    <source>
        <dbReference type="EMBL" id="MDP9829926.1"/>
    </source>
</evidence>
<gene>
    <name evidence="1" type="ORF">J2S57_005675</name>
</gene>
<reference evidence="1 2" key="1">
    <citation type="submission" date="2023-07" db="EMBL/GenBank/DDBJ databases">
        <title>Sequencing the genomes of 1000 actinobacteria strains.</title>
        <authorList>
            <person name="Klenk H.-P."/>
        </authorList>
    </citation>
    <scope>NUCLEOTIDE SEQUENCE [LARGE SCALE GENOMIC DNA]</scope>
    <source>
        <strain evidence="1 2">DSM 44388</strain>
    </source>
</reference>
<accession>A0ABT9PB54</accession>
<name>A0ABT9PB54_9ACTN</name>
<sequence length="158" mass="17523">MTDTQAMFKLWFKYPPRDGYPDQDTEGVWAVPISPSTARVASAPFHQVGVAPGDVVRFEEDEWGQNWALEIIEPSGHCVVRVFPEANGPLGWNAEAVNAQFAMFQLKGEALSDEFPLVAFDVPADADFRAIKFLLEEGSLSGWWQYEVAAAGDAWWAA</sequence>
<proteinExistence type="predicted"/>
<protein>
    <recommendedName>
        <fullName evidence="3">DUF4265 domain-containing protein</fullName>
    </recommendedName>
</protein>
<comment type="caution">
    <text evidence="1">The sequence shown here is derived from an EMBL/GenBank/DDBJ whole genome shotgun (WGS) entry which is preliminary data.</text>
</comment>
<evidence type="ECO:0008006" key="3">
    <source>
        <dbReference type="Google" id="ProtNLM"/>
    </source>
</evidence>
<dbReference type="InterPro" id="IPR025361">
    <property type="entry name" value="DUF4265"/>
</dbReference>